<accession>A0A9P5TLZ0</accession>
<dbReference type="PANTHER" id="PTHR13622">
    <property type="entry name" value="THIAMIN PYROPHOSPHOKINASE"/>
    <property type="match status" value="1"/>
</dbReference>
<keyword evidence="7" id="KW-1185">Reference proteome</keyword>
<evidence type="ECO:0000313" key="6">
    <source>
        <dbReference type="EMBL" id="KAF8899944.1"/>
    </source>
</evidence>
<organism evidence="6 7">
    <name type="scientific">Gymnopilus junonius</name>
    <name type="common">Spectacular rustgill mushroom</name>
    <name type="synonym">Gymnopilus spectabilis subsp. junonius</name>
    <dbReference type="NCBI Taxonomy" id="109634"/>
    <lineage>
        <taxon>Eukaryota</taxon>
        <taxon>Fungi</taxon>
        <taxon>Dikarya</taxon>
        <taxon>Basidiomycota</taxon>
        <taxon>Agaricomycotina</taxon>
        <taxon>Agaricomycetes</taxon>
        <taxon>Agaricomycetidae</taxon>
        <taxon>Agaricales</taxon>
        <taxon>Agaricineae</taxon>
        <taxon>Hymenogastraceae</taxon>
        <taxon>Gymnopilus</taxon>
    </lineage>
</organism>
<dbReference type="GO" id="GO:0005524">
    <property type="term" value="F:ATP binding"/>
    <property type="evidence" value="ECO:0007669"/>
    <property type="project" value="UniProtKB-KW"/>
</dbReference>
<dbReference type="AlphaFoldDB" id="A0A9P5TLZ0"/>
<name>A0A9P5TLZ0_GYMJU</name>
<dbReference type="InterPro" id="IPR036759">
    <property type="entry name" value="TPK_catalytic_sf"/>
</dbReference>
<dbReference type="EMBL" id="JADNYJ010000050">
    <property type="protein sequence ID" value="KAF8899944.1"/>
    <property type="molecule type" value="Genomic_DNA"/>
</dbReference>
<dbReference type="GO" id="GO:0004788">
    <property type="term" value="F:thiamine diphosphokinase activity"/>
    <property type="evidence" value="ECO:0007669"/>
    <property type="project" value="InterPro"/>
</dbReference>
<dbReference type="SMART" id="SM00983">
    <property type="entry name" value="TPK_B1_binding"/>
    <property type="match status" value="1"/>
</dbReference>
<dbReference type="Gene3D" id="2.60.120.320">
    <property type="entry name" value="Thiamin pyrophosphokinase, thiamin-binding domain"/>
    <property type="match status" value="1"/>
</dbReference>
<dbReference type="InterPro" id="IPR007371">
    <property type="entry name" value="TPK_catalytic"/>
</dbReference>
<evidence type="ECO:0000256" key="3">
    <source>
        <dbReference type="ARBA" id="ARBA00022777"/>
    </source>
</evidence>
<dbReference type="NCBIfam" id="TIGR01378">
    <property type="entry name" value="thi_PPkinase"/>
    <property type="match status" value="1"/>
</dbReference>
<dbReference type="GO" id="GO:0030975">
    <property type="term" value="F:thiamine binding"/>
    <property type="evidence" value="ECO:0007669"/>
    <property type="project" value="InterPro"/>
</dbReference>
<dbReference type="PANTHER" id="PTHR13622:SF8">
    <property type="entry name" value="THIAMIN PYROPHOSPHOKINASE 1"/>
    <property type="match status" value="1"/>
</dbReference>
<sequence>MKYLPDLIKGDLDSIRPNVRSFYESNGVPVIQDHDENSTDLMKCLFALEDFEASRDLRQYRIIFLGGLSGRLDQTIHTLSYLHKLRKRRDRVFAVTDDNVGWVLDSGEHEIEIDHTLLGQTCGLLPVGIDQTVISTTGLKWNLTEQVSSFDGLLSTSNHLLPEEKVVWIKTSKPIWWTTELRLSAFESAVE</sequence>
<dbReference type="GO" id="GO:0009229">
    <property type="term" value="P:thiamine diphosphate biosynthetic process"/>
    <property type="evidence" value="ECO:0007669"/>
    <property type="project" value="InterPro"/>
</dbReference>
<evidence type="ECO:0000259" key="5">
    <source>
        <dbReference type="SMART" id="SM00983"/>
    </source>
</evidence>
<dbReference type="SUPFAM" id="SSF63999">
    <property type="entry name" value="Thiamin pyrophosphokinase, catalytic domain"/>
    <property type="match status" value="1"/>
</dbReference>
<dbReference type="InterPro" id="IPR006282">
    <property type="entry name" value="Thi_PPkinase"/>
</dbReference>
<keyword evidence="3" id="KW-0418">Kinase</keyword>
<reference evidence="6" key="1">
    <citation type="submission" date="2020-11" db="EMBL/GenBank/DDBJ databases">
        <authorList>
            <consortium name="DOE Joint Genome Institute"/>
            <person name="Ahrendt S."/>
            <person name="Riley R."/>
            <person name="Andreopoulos W."/>
            <person name="LaButti K."/>
            <person name="Pangilinan J."/>
            <person name="Ruiz-duenas F.J."/>
            <person name="Barrasa J.M."/>
            <person name="Sanchez-Garcia M."/>
            <person name="Camarero S."/>
            <person name="Miyauchi S."/>
            <person name="Serrano A."/>
            <person name="Linde D."/>
            <person name="Babiker R."/>
            <person name="Drula E."/>
            <person name="Ayuso-Fernandez I."/>
            <person name="Pacheco R."/>
            <person name="Padilla G."/>
            <person name="Ferreira P."/>
            <person name="Barriuso J."/>
            <person name="Kellner H."/>
            <person name="Castanera R."/>
            <person name="Alfaro M."/>
            <person name="Ramirez L."/>
            <person name="Pisabarro A.G."/>
            <person name="Kuo A."/>
            <person name="Tritt A."/>
            <person name="Lipzen A."/>
            <person name="He G."/>
            <person name="Yan M."/>
            <person name="Ng V."/>
            <person name="Cullen D."/>
            <person name="Martin F."/>
            <person name="Rosso M.-N."/>
            <person name="Henrissat B."/>
            <person name="Hibbett D."/>
            <person name="Martinez A.T."/>
            <person name="Grigoriev I.V."/>
        </authorList>
    </citation>
    <scope>NUCLEOTIDE SEQUENCE</scope>
    <source>
        <strain evidence="6">AH 44721</strain>
    </source>
</reference>
<dbReference type="Gene3D" id="3.40.50.10240">
    <property type="entry name" value="Thiamin pyrophosphokinase, catalytic domain"/>
    <property type="match status" value="1"/>
</dbReference>
<dbReference type="InterPro" id="IPR036371">
    <property type="entry name" value="TPK_B1-bd_sf"/>
</dbReference>
<dbReference type="CDD" id="cd07995">
    <property type="entry name" value="TPK"/>
    <property type="match status" value="1"/>
</dbReference>
<evidence type="ECO:0000313" key="7">
    <source>
        <dbReference type="Proteomes" id="UP000724874"/>
    </source>
</evidence>
<keyword evidence="1" id="KW-0808">Transferase</keyword>
<evidence type="ECO:0000256" key="2">
    <source>
        <dbReference type="ARBA" id="ARBA00022741"/>
    </source>
</evidence>
<dbReference type="Pfam" id="PF04265">
    <property type="entry name" value="TPK_B1_binding"/>
    <property type="match status" value="1"/>
</dbReference>
<dbReference type="SUPFAM" id="SSF63862">
    <property type="entry name" value="Thiamin pyrophosphokinase, substrate-binding domain"/>
    <property type="match status" value="1"/>
</dbReference>
<dbReference type="Pfam" id="PF04263">
    <property type="entry name" value="TPK_catalytic"/>
    <property type="match status" value="1"/>
</dbReference>
<dbReference type="GO" id="GO:0016301">
    <property type="term" value="F:kinase activity"/>
    <property type="evidence" value="ECO:0007669"/>
    <property type="project" value="UniProtKB-KW"/>
</dbReference>
<protein>
    <submittedName>
        <fullName evidence="6">Thiamine pyrophosphokinase</fullName>
    </submittedName>
</protein>
<dbReference type="OrthoDB" id="25149at2759"/>
<dbReference type="GO" id="GO:0006772">
    <property type="term" value="P:thiamine metabolic process"/>
    <property type="evidence" value="ECO:0007669"/>
    <property type="project" value="InterPro"/>
</dbReference>
<dbReference type="FunFam" id="2.60.120.320:FF:000001">
    <property type="entry name" value="Thiamine pyrophosphokinase"/>
    <property type="match status" value="1"/>
</dbReference>
<evidence type="ECO:0000256" key="1">
    <source>
        <dbReference type="ARBA" id="ARBA00022679"/>
    </source>
</evidence>
<comment type="caution">
    <text evidence="6">The sequence shown here is derived from an EMBL/GenBank/DDBJ whole genome shotgun (WGS) entry which is preliminary data.</text>
</comment>
<dbReference type="InterPro" id="IPR007373">
    <property type="entry name" value="Thiamin_PyroPKinase_B1-bd"/>
</dbReference>
<feature type="domain" description="Thiamin pyrophosphokinase thiamin-binding" evidence="5">
    <location>
        <begin position="107"/>
        <end position="175"/>
    </location>
</feature>
<gene>
    <name evidence="6" type="ORF">CPB84DRAFT_1779775</name>
</gene>
<proteinExistence type="predicted"/>
<dbReference type="Proteomes" id="UP000724874">
    <property type="component" value="Unassembled WGS sequence"/>
</dbReference>
<keyword evidence="4" id="KW-0067">ATP-binding</keyword>
<keyword evidence="2" id="KW-0547">Nucleotide-binding</keyword>
<evidence type="ECO:0000256" key="4">
    <source>
        <dbReference type="ARBA" id="ARBA00022840"/>
    </source>
</evidence>